<evidence type="ECO:0000313" key="3">
    <source>
        <dbReference type="Proteomes" id="UP000235023"/>
    </source>
</evidence>
<feature type="region of interest" description="Disordered" evidence="1">
    <location>
        <begin position="1"/>
        <end position="25"/>
    </location>
</feature>
<evidence type="ECO:0000313" key="2">
    <source>
        <dbReference type="EMBL" id="PLN81481.1"/>
    </source>
</evidence>
<dbReference type="Proteomes" id="UP000235023">
    <property type="component" value="Unassembled WGS sequence"/>
</dbReference>
<gene>
    <name evidence="2" type="ORF">BDW42DRAFT_95941</name>
</gene>
<proteinExistence type="predicted"/>
<accession>A0A2J5HVQ7</accession>
<feature type="compositionally biased region" description="Basic residues" evidence="1">
    <location>
        <begin position="13"/>
        <end position="25"/>
    </location>
</feature>
<reference evidence="3" key="1">
    <citation type="submission" date="2017-12" db="EMBL/GenBank/DDBJ databases">
        <authorList>
            <consortium name="DOE Joint Genome Institute"/>
            <person name="Mondo S.J."/>
            <person name="Kjaerbolling I."/>
            <person name="Vesth T.C."/>
            <person name="Frisvad J.C."/>
            <person name="Nybo J.L."/>
            <person name="Theobald S."/>
            <person name="Kuo A."/>
            <person name="Bowyer P."/>
            <person name="Matsuda Y."/>
            <person name="Lyhne E.K."/>
            <person name="Kogle M.E."/>
            <person name="Clum A."/>
            <person name="Lipzen A."/>
            <person name="Salamov A."/>
            <person name="Ngan C.Y."/>
            <person name="Daum C."/>
            <person name="Chiniquy J."/>
            <person name="Barry K."/>
            <person name="LaButti K."/>
            <person name="Haridas S."/>
            <person name="Simmons B.A."/>
            <person name="Magnuson J.K."/>
            <person name="Mortensen U.H."/>
            <person name="Larsen T.O."/>
            <person name="Grigoriev I.V."/>
            <person name="Baker S.E."/>
            <person name="Andersen M.R."/>
            <person name="Nordberg H.P."/>
            <person name="Cantor M.N."/>
            <person name="Hua S.X."/>
        </authorList>
    </citation>
    <scope>NUCLEOTIDE SEQUENCE [LARGE SCALE GENOMIC DNA]</scope>
    <source>
        <strain evidence="3">IBT 19404</strain>
    </source>
</reference>
<protein>
    <submittedName>
        <fullName evidence="2">Uncharacterized protein</fullName>
    </submittedName>
</protein>
<organism evidence="2 3">
    <name type="scientific">Aspergillus taichungensis</name>
    <dbReference type="NCBI Taxonomy" id="482145"/>
    <lineage>
        <taxon>Eukaryota</taxon>
        <taxon>Fungi</taxon>
        <taxon>Dikarya</taxon>
        <taxon>Ascomycota</taxon>
        <taxon>Pezizomycotina</taxon>
        <taxon>Eurotiomycetes</taxon>
        <taxon>Eurotiomycetidae</taxon>
        <taxon>Eurotiales</taxon>
        <taxon>Aspergillaceae</taxon>
        <taxon>Aspergillus</taxon>
        <taxon>Aspergillus subgen. Circumdati</taxon>
    </lineage>
</organism>
<evidence type="ECO:0000256" key="1">
    <source>
        <dbReference type="SAM" id="MobiDB-lite"/>
    </source>
</evidence>
<dbReference type="AlphaFoldDB" id="A0A2J5HVQ7"/>
<dbReference type="OrthoDB" id="10588748at2759"/>
<sequence length="183" mass="20086">MAYRASVGQTSVGRKKRENRQHRLHIASRSSSFPYAITRDNRALAVGSWTTCNESSGTTAGGVRTNVRRTTDSTMIWPGFDFAIGHGPSNIILAWGRDRVHSTWLVHGVHPTRMLCETDGEVLDLNHPCCSNTSASASRRRRVFPQRVRLSDRLGGPGSGWTRLSVALASHANDCRVQGPSGF</sequence>
<keyword evidence="3" id="KW-1185">Reference proteome</keyword>
<dbReference type="EMBL" id="KZ559536">
    <property type="protein sequence ID" value="PLN81481.1"/>
    <property type="molecule type" value="Genomic_DNA"/>
</dbReference>
<name>A0A2J5HVQ7_9EURO</name>